<evidence type="ECO:0000313" key="10">
    <source>
        <dbReference type="Proteomes" id="UP000019375"/>
    </source>
</evidence>
<keyword evidence="5" id="KW-0539">Nucleus</keyword>
<dbReference type="GO" id="GO:0042393">
    <property type="term" value="F:histone binding"/>
    <property type="evidence" value="ECO:0007669"/>
    <property type="project" value="TreeGrafter"/>
</dbReference>
<dbReference type="Gene3D" id="1.25.40.10">
    <property type="entry name" value="Tetratricopeptide repeat domain"/>
    <property type="match status" value="1"/>
</dbReference>
<evidence type="ECO:0000256" key="1">
    <source>
        <dbReference type="ARBA" id="ARBA00004123"/>
    </source>
</evidence>
<dbReference type="Pfam" id="PF10516">
    <property type="entry name" value="SHNi-TPR"/>
    <property type="match status" value="1"/>
</dbReference>
<dbReference type="AlphaFoldDB" id="A0A8J2X8I3"/>
<evidence type="ECO:0000256" key="6">
    <source>
        <dbReference type="PROSITE-ProRule" id="PRU00339"/>
    </source>
</evidence>
<keyword evidence="10" id="KW-1185">Reference proteome</keyword>
<dbReference type="PROSITE" id="PS50005">
    <property type="entry name" value="TPR"/>
    <property type="match status" value="1"/>
</dbReference>
<feature type="compositionally biased region" description="Polar residues" evidence="7">
    <location>
        <begin position="119"/>
        <end position="140"/>
    </location>
</feature>
<dbReference type="EMBL" id="HG316458">
    <property type="protein sequence ID" value="CDF90018.1"/>
    <property type="molecule type" value="Genomic_DNA"/>
</dbReference>
<proteinExistence type="inferred from homology"/>
<reference evidence="10" key="1">
    <citation type="journal article" date="2013" name="Genome Announc.">
        <title>Genome sequence of the food spoilage yeast Zygosaccharomyces bailii CLIB 213(T).</title>
        <authorList>
            <person name="Galeote V."/>
            <person name="Bigey F."/>
            <person name="Devillers H."/>
            <person name="Neuveglise C."/>
            <person name="Dequin S."/>
        </authorList>
    </citation>
    <scope>NUCLEOTIDE SEQUENCE [LARGE SCALE GENOMIC DNA]</scope>
    <source>
        <strain evidence="10">CLIB 213 / ATCC 58445 / CBS 680 / CCRC 21525 / NBRC 1098 / NCYC 1416 / NRRL Y-2227</strain>
    </source>
</reference>
<dbReference type="InterPro" id="IPR051730">
    <property type="entry name" value="NASP-like"/>
</dbReference>
<evidence type="ECO:0000256" key="5">
    <source>
        <dbReference type="ARBA" id="ARBA00023242"/>
    </source>
</evidence>
<dbReference type="InterPro" id="IPR019544">
    <property type="entry name" value="Tetratricopeptide_SHNi-TPR_dom"/>
</dbReference>
<keyword evidence="4 6" id="KW-0802">TPR repeat</keyword>
<organism evidence="9 10">
    <name type="scientific">Zygosaccharomyces bailii (strain CLIB 213 / ATCC 58445 / CBS 680 / BCRC 21525 / NBRC 1098 / NCYC 1416 / NRRL Y-2227)</name>
    <dbReference type="NCBI Taxonomy" id="1333698"/>
    <lineage>
        <taxon>Eukaryota</taxon>
        <taxon>Fungi</taxon>
        <taxon>Dikarya</taxon>
        <taxon>Ascomycota</taxon>
        <taxon>Saccharomycotina</taxon>
        <taxon>Saccharomycetes</taxon>
        <taxon>Saccharomycetales</taxon>
        <taxon>Saccharomycetaceae</taxon>
        <taxon>Zygosaccharomyces</taxon>
    </lineage>
</organism>
<evidence type="ECO:0000256" key="4">
    <source>
        <dbReference type="ARBA" id="ARBA00022803"/>
    </source>
</evidence>
<dbReference type="InterPro" id="IPR019734">
    <property type="entry name" value="TPR_rpt"/>
</dbReference>
<evidence type="ECO:0000256" key="3">
    <source>
        <dbReference type="ARBA" id="ARBA00022737"/>
    </source>
</evidence>
<dbReference type="SUPFAM" id="SSF48452">
    <property type="entry name" value="TPR-like"/>
    <property type="match status" value="1"/>
</dbReference>
<dbReference type="Proteomes" id="UP000019375">
    <property type="component" value="Unassembled WGS sequence"/>
</dbReference>
<dbReference type="GO" id="GO:0034080">
    <property type="term" value="P:CENP-A containing chromatin assembly"/>
    <property type="evidence" value="ECO:0007669"/>
    <property type="project" value="TreeGrafter"/>
</dbReference>
<feature type="compositionally biased region" description="Basic and acidic residues" evidence="7">
    <location>
        <begin position="92"/>
        <end position="110"/>
    </location>
</feature>
<sequence length="386" mass="43683">MSINAHKDITTQEVQALLIEGAKYSASDDVEKAAKCYARVLDIGAPTPDVFILLARCLYRLGLKKNDVFGGGDENAEGEDEEMDEDDAESDEGSKEAVKQERNAKLYQFDHEEEEVDENNAQTFEDTTNASNFEDTTNASNYEDARGESMLQGLQKQAQEMEAEEDEGNQTDMSIGESFEGFLEGNLFENGLELLYRARIMYMEPQNEAKAGEELGNDTQLKLAQLYDLLGDIDQELEDFTQAVRDYEEALKFYDKGLAPEEREVLIKTYLKLADALRWSNVSDEDSLSKEKRLEHLQNLQELIRTRLDEGKSKDAELDKQHLERLQEDEELLKSGKPVTKNVLTPELMAKAILTEALGGSQKKINDLSKVIKKKKNKLLKRGDRS</sequence>
<comment type="subcellular location">
    <subcellularLocation>
        <location evidence="1">Nucleus</location>
    </subcellularLocation>
</comment>
<dbReference type="OrthoDB" id="5587616at2759"/>
<protein>
    <submittedName>
        <fullName evidence="9">ZYBA0S05-07008g1_1</fullName>
    </submittedName>
</protein>
<dbReference type="InterPro" id="IPR011990">
    <property type="entry name" value="TPR-like_helical_dom_sf"/>
</dbReference>
<accession>A0A8J2X8I3</accession>
<feature type="compositionally biased region" description="Acidic residues" evidence="7">
    <location>
        <begin position="74"/>
        <end position="91"/>
    </location>
</feature>
<dbReference type="GO" id="GO:0005654">
    <property type="term" value="C:nucleoplasm"/>
    <property type="evidence" value="ECO:0007669"/>
    <property type="project" value="TreeGrafter"/>
</dbReference>
<feature type="repeat" description="TPR" evidence="6">
    <location>
        <begin position="224"/>
        <end position="257"/>
    </location>
</feature>
<comment type="similarity">
    <text evidence="2">Belongs to the NASP family.</text>
</comment>
<keyword evidence="3" id="KW-0677">Repeat</keyword>
<feature type="domain" description="Tetratricopeptide SHNi-TPR" evidence="8">
    <location>
        <begin position="227"/>
        <end position="259"/>
    </location>
</feature>
<dbReference type="PANTHER" id="PTHR15081:SF1">
    <property type="entry name" value="NUCLEAR AUTOANTIGENIC SPERM PROTEIN"/>
    <property type="match status" value="1"/>
</dbReference>
<evidence type="ECO:0000259" key="8">
    <source>
        <dbReference type="Pfam" id="PF10516"/>
    </source>
</evidence>
<gene>
    <name evidence="9" type="ORF">BN860_07008g</name>
</gene>
<name>A0A8J2X8I3_ZYGB2</name>
<evidence type="ECO:0000256" key="7">
    <source>
        <dbReference type="SAM" id="MobiDB-lite"/>
    </source>
</evidence>
<evidence type="ECO:0000313" key="9">
    <source>
        <dbReference type="EMBL" id="CDF90018.1"/>
    </source>
</evidence>
<evidence type="ECO:0000256" key="2">
    <source>
        <dbReference type="ARBA" id="ARBA00008402"/>
    </source>
</evidence>
<feature type="region of interest" description="Disordered" evidence="7">
    <location>
        <begin position="69"/>
        <end position="140"/>
    </location>
</feature>
<dbReference type="PANTHER" id="PTHR15081">
    <property type="entry name" value="NUCLEAR AUTOANTIGENIC SPERM PROTEIN NASP -RELATED"/>
    <property type="match status" value="1"/>
</dbReference>
<dbReference type="GO" id="GO:0006335">
    <property type="term" value="P:DNA replication-dependent chromatin assembly"/>
    <property type="evidence" value="ECO:0007669"/>
    <property type="project" value="TreeGrafter"/>
</dbReference>